<feature type="transmembrane region" description="Helical" evidence="6">
    <location>
        <begin position="38"/>
        <end position="57"/>
    </location>
</feature>
<feature type="transmembrane region" description="Helical" evidence="6">
    <location>
        <begin position="286"/>
        <end position="306"/>
    </location>
</feature>
<feature type="transmembrane region" description="Helical" evidence="6">
    <location>
        <begin position="157"/>
        <end position="175"/>
    </location>
</feature>
<evidence type="ECO:0000256" key="2">
    <source>
        <dbReference type="ARBA" id="ARBA00022475"/>
    </source>
</evidence>
<dbReference type="InterPro" id="IPR002797">
    <property type="entry name" value="Polysacc_synth"/>
</dbReference>
<gene>
    <name evidence="7" type="ORF">SAMN04488695_102142</name>
</gene>
<comment type="subcellular location">
    <subcellularLocation>
        <location evidence="1">Cell membrane</location>
        <topology evidence="1">Multi-pass membrane protein</topology>
    </subcellularLocation>
</comment>
<evidence type="ECO:0000313" key="7">
    <source>
        <dbReference type="EMBL" id="SFN53482.1"/>
    </source>
</evidence>
<feature type="transmembrane region" description="Helical" evidence="6">
    <location>
        <begin position="125"/>
        <end position="145"/>
    </location>
</feature>
<feature type="transmembrane region" description="Helical" evidence="6">
    <location>
        <begin position="91"/>
        <end position="113"/>
    </location>
</feature>
<evidence type="ECO:0000256" key="6">
    <source>
        <dbReference type="SAM" id="Phobius"/>
    </source>
</evidence>
<proteinExistence type="predicted"/>
<feature type="transmembrane region" description="Helical" evidence="6">
    <location>
        <begin position="181"/>
        <end position="202"/>
    </location>
</feature>
<evidence type="ECO:0000313" key="8">
    <source>
        <dbReference type="Proteomes" id="UP000181899"/>
    </source>
</evidence>
<evidence type="ECO:0000256" key="4">
    <source>
        <dbReference type="ARBA" id="ARBA00022989"/>
    </source>
</evidence>
<feature type="transmembrane region" description="Helical" evidence="6">
    <location>
        <begin position="387"/>
        <end position="407"/>
    </location>
</feature>
<sequence length="533" mass="58159">MKKQSTGRGFAYLSMAELLVKIMSVVYMPLLYRIIGKVGHGIYAVAYEAFTLIYVLTNEGIQRGVAKLVAELYAEDNPRDALKAFRLSRTILILGGLFASLLLYFMAPFIAVIAKSPQAALSIQALAPTVLITAVLSAYRGYFLGRSFITANALSKIVEQVVNVAVSLLGAFLLMKAGTAMGVAGGTLGTSVGALVSVLLLIHEFRKGKFHRVRKSEQSPEAYHHTSKELLRKLWTYAFPITLTAGLMHIGGIIDTFIVKNRLVVAGFFGDALDAVFSDLVVFKSLLVVPNTIIVSLAAVMLPGIASANALKNQDDIDRKASFATKMVLMISIPAFVGMTVLAEPIFAFLYPESGGVHLLKYGSITVIFLGFIQIQNSLYQGIGKFYWGTIAMSFGIGARILINYLLVGIPEINVFGGIFSHFANFFIPFVINHYLLTRVLGFQMPILKNGWRPALSSLAMGVVLYLMTLMFKLVHLPFAHSALSTLIMVLAGIAVYGVAMILIGGITKKDVTDISPRLYRIIPSGLRRRMRP</sequence>
<feature type="transmembrane region" description="Helical" evidence="6">
    <location>
        <begin position="413"/>
        <end position="436"/>
    </location>
</feature>
<dbReference type="Pfam" id="PF01943">
    <property type="entry name" value="Polysacc_synt"/>
    <property type="match status" value="1"/>
</dbReference>
<keyword evidence="8" id="KW-1185">Reference proteome</keyword>
<organism evidence="7 8">
    <name type="scientific">Proteiniclasticum ruminis</name>
    <dbReference type="NCBI Taxonomy" id="398199"/>
    <lineage>
        <taxon>Bacteria</taxon>
        <taxon>Bacillati</taxon>
        <taxon>Bacillota</taxon>
        <taxon>Clostridia</taxon>
        <taxon>Eubacteriales</taxon>
        <taxon>Clostridiaceae</taxon>
        <taxon>Proteiniclasticum</taxon>
    </lineage>
</organism>
<dbReference type="AlphaFoldDB" id="A0A1I4ZTB7"/>
<dbReference type="EMBL" id="FOVK01000002">
    <property type="protein sequence ID" value="SFN53482.1"/>
    <property type="molecule type" value="Genomic_DNA"/>
</dbReference>
<reference evidence="7 8" key="1">
    <citation type="submission" date="2016-10" db="EMBL/GenBank/DDBJ databases">
        <authorList>
            <person name="de Groot N.N."/>
        </authorList>
    </citation>
    <scope>NUCLEOTIDE SEQUENCE [LARGE SCALE GENOMIC DNA]</scope>
    <source>
        <strain evidence="7 8">ML2</strain>
    </source>
</reference>
<evidence type="ECO:0000256" key="1">
    <source>
        <dbReference type="ARBA" id="ARBA00004651"/>
    </source>
</evidence>
<feature type="transmembrane region" description="Helical" evidence="6">
    <location>
        <begin position="234"/>
        <end position="254"/>
    </location>
</feature>
<protein>
    <submittedName>
        <fullName evidence="7">Stage V sporulation protein B</fullName>
    </submittedName>
</protein>
<feature type="transmembrane region" description="Helical" evidence="6">
    <location>
        <begin position="487"/>
        <end position="508"/>
    </location>
</feature>
<keyword evidence="3 6" id="KW-0812">Transmembrane</keyword>
<dbReference type="InterPro" id="IPR024923">
    <property type="entry name" value="PG_synth_SpoVB"/>
</dbReference>
<accession>A0A1I4ZTB7</accession>
<name>A0A1I4ZTB7_9CLOT</name>
<feature type="transmembrane region" description="Helical" evidence="6">
    <location>
        <begin position="357"/>
        <end position="375"/>
    </location>
</feature>
<feature type="transmembrane region" description="Helical" evidence="6">
    <location>
        <begin position="327"/>
        <end position="351"/>
    </location>
</feature>
<feature type="transmembrane region" description="Helical" evidence="6">
    <location>
        <begin position="12"/>
        <end position="32"/>
    </location>
</feature>
<feature type="transmembrane region" description="Helical" evidence="6">
    <location>
        <begin position="456"/>
        <end position="475"/>
    </location>
</feature>
<dbReference type="CDD" id="cd13124">
    <property type="entry name" value="MATE_SpoVB_like"/>
    <property type="match status" value="1"/>
</dbReference>
<dbReference type="OrthoDB" id="9775950at2"/>
<evidence type="ECO:0000256" key="3">
    <source>
        <dbReference type="ARBA" id="ARBA00022692"/>
    </source>
</evidence>
<dbReference type="PANTHER" id="PTHR30250">
    <property type="entry name" value="PST FAMILY PREDICTED COLANIC ACID TRANSPORTER"/>
    <property type="match status" value="1"/>
</dbReference>
<keyword evidence="5 6" id="KW-0472">Membrane</keyword>
<keyword evidence="4 6" id="KW-1133">Transmembrane helix</keyword>
<keyword evidence="2" id="KW-1003">Cell membrane</keyword>
<dbReference type="RefSeq" id="WP_074911126.1">
    <property type="nucleotide sequence ID" value="NZ_FOVK01000002.1"/>
</dbReference>
<dbReference type="InterPro" id="IPR050833">
    <property type="entry name" value="Poly_Biosynth_Transport"/>
</dbReference>
<dbReference type="GO" id="GO:0005886">
    <property type="term" value="C:plasma membrane"/>
    <property type="evidence" value="ECO:0007669"/>
    <property type="project" value="UniProtKB-SubCell"/>
</dbReference>
<dbReference type="Proteomes" id="UP000181899">
    <property type="component" value="Unassembled WGS sequence"/>
</dbReference>
<dbReference type="PANTHER" id="PTHR30250:SF21">
    <property type="entry name" value="LIPID II FLIPPASE MURJ"/>
    <property type="match status" value="1"/>
</dbReference>
<evidence type="ECO:0000256" key="5">
    <source>
        <dbReference type="ARBA" id="ARBA00023136"/>
    </source>
</evidence>
<dbReference type="PIRSF" id="PIRSF038958">
    <property type="entry name" value="PG_synth_SpoVB"/>
    <property type="match status" value="1"/>
</dbReference>